<feature type="compositionally biased region" description="Basic and acidic residues" evidence="1">
    <location>
        <begin position="150"/>
        <end position="163"/>
    </location>
</feature>
<reference evidence="3 4" key="1">
    <citation type="submission" date="2021-07" db="EMBL/GenBank/DDBJ databases">
        <title>Clostridium weizhouense sp. nov., an anaerobic bacterium isolated from activated sludge of Petroleum wastewater.</title>
        <authorList>
            <person name="Li Q."/>
        </authorList>
    </citation>
    <scope>NUCLEOTIDE SEQUENCE [LARGE SCALE GENOMIC DNA]</scope>
    <source>
        <strain evidence="3 4">YB-6</strain>
    </source>
</reference>
<gene>
    <name evidence="3" type="ORF">KYD98_11755</name>
</gene>
<keyword evidence="2" id="KW-0812">Transmembrane</keyword>
<feature type="compositionally biased region" description="Polar residues" evidence="1">
    <location>
        <begin position="133"/>
        <end position="149"/>
    </location>
</feature>
<feature type="compositionally biased region" description="Basic and acidic residues" evidence="1">
    <location>
        <begin position="95"/>
        <end position="118"/>
    </location>
</feature>
<accession>A0ABS7AQ20</accession>
<keyword evidence="2" id="KW-1133">Transmembrane helix</keyword>
<evidence type="ECO:0000256" key="1">
    <source>
        <dbReference type="SAM" id="MobiDB-lite"/>
    </source>
</evidence>
<name>A0ABS7AQ20_9CLOT</name>
<keyword evidence="2" id="KW-0472">Membrane</keyword>
<dbReference type="EMBL" id="JAHXPT010000009">
    <property type="protein sequence ID" value="MBW6410768.1"/>
    <property type="molecule type" value="Genomic_DNA"/>
</dbReference>
<sequence length="334" mass="38446">MSKNYKDVMNKIVMDEDMKNRILSNVNNVNEKEDNVKVKRLSNRIFSNLVMYAACFSIVLFSITNNTFIKLFKFGEPDLQQMNVSKNINITEKTDNSDELKNKDLESRERKEDTEEKINSTNTDSSLNKENENNQIKRSNVNEPINQEGNESKVPLKNDKFNEKSINSQNNLLDNENVKNTPYSSPEPKMQSNASSQLVRTILNERNFESLTELKKAVDFEFKIPKKLPPNFKIDTISYIENSVVSITYSNKVDNSSINFRTSKKDKDISGDYTQYKLEKIINFDETNISLSGDKSLINLAKWNKDNISYSILTKNGLGEEEILDIVKNIDISK</sequence>
<dbReference type="Proteomes" id="UP001519921">
    <property type="component" value="Unassembled WGS sequence"/>
</dbReference>
<evidence type="ECO:0000256" key="2">
    <source>
        <dbReference type="SAM" id="Phobius"/>
    </source>
</evidence>
<proteinExistence type="predicted"/>
<dbReference type="RefSeq" id="WP_219780232.1">
    <property type="nucleotide sequence ID" value="NZ_JAHXPT010000009.1"/>
</dbReference>
<feature type="compositionally biased region" description="Polar residues" evidence="1">
    <location>
        <begin position="164"/>
        <end position="194"/>
    </location>
</feature>
<feature type="region of interest" description="Disordered" evidence="1">
    <location>
        <begin position="95"/>
        <end position="194"/>
    </location>
</feature>
<comment type="caution">
    <text evidence="3">The sequence shown here is derived from an EMBL/GenBank/DDBJ whole genome shotgun (WGS) entry which is preliminary data.</text>
</comment>
<keyword evidence="4" id="KW-1185">Reference proteome</keyword>
<organism evidence="3 4">
    <name type="scientific">Clostridium weizhouense</name>
    <dbReference type="NCBI Taxonomy" id="2859781"/>
    <lineage>
        <taxon>Bacteria</taxon>
        <taxon>Bacillati</taxon>
        <taxon>Bacillota</taxon>
        <taxon>Clostridia</taxon>
        <taxon>Eubacteriales</taxon>
        <taxon>Clostridiaceae</taxon>
        <taxon>Clostridium</taxon>
    </lineage>
</organism>
<evidence type="ECO:0000313" key="4">
    <source>
        <dbReference type="Proteomes" id="UP001519921"/>
    </source>
</evidence>
<feature type="transmembrane region" description="Helical" evidence="2">
    <location>
        <begin position="45"/>
        <end position="63"/>
    </location>
</feature>
<protein>
    <submittedName>
        <fullName evidence="3">DUF4367 domain-containing protein</fullName>
    </submittedName>
</protein>
<evidence type="ECO:0000313" key="3">
    <source>
        <dbReference type="EMBL" id="MBW6410768.1"/>
    </source>
</evidence>